<sequence length="421" mass="45201">MRLNKLALFTGLIAAAGSVQAAPPAFTDARALAMGGTGVASGRPSSASFYNPALLSIQHKHNQDDFNITLPSLNARVADDEDVIGQVDDLQDTIDQFNEAVESFQSGGSPENARDAARTMQSQLRDFNKDAMRADVGLSLSFQKPGKALGVGVFADASLRANARGEYADQDDAFLSGIIDGSRAIELIDTGDEDQVSNNYELRSQGRIVAAAMAEVGLTLSREFEIKGNALALGVSPKFVQLRTFDYIANVAAFDDEDFDAEDQETTKNGFNMDIGAAYTFGEHEQWVAGASIRNLIPMELKTVNDQKVELNPQMTVGMAHRSDWHTLAIDLDLTKNEAFSFEDDTQWLSVGAEVDVFNSAQLRAGARHNIAHDSSTSDGIAEKNQLTAGLAVSPFGMRFELAALLGDGELGGGAELGFMF</sequence>
<reference evidence="2 3" key="1">
    <citation type="submission" date="2018-07" db="EMBL/GenBank/DDBJ databases">
        <title>Marsedoiliclastica nanhaica gen. nov. sp. nov., a novel marine hydrocarbonoclastic bacterium isolated from an in-situ enriched hydrocarbon-degrading consortium in deep-sea sediment.</title>
        <authorList>
            <person name="Dong C."/>
            <person name="Ma T."/>
            <person name="Liu R."/>
            <person name="Shao Z."/>
        </authorList>
    </citation>
    <scope>NUCLEOTIDE SEQUENCE [LARGE SCALE GENOMIC DNA]</scope>
    <source>
        <strain evidence="3">soil36-7</strain>
    </source>
</reference>
<protein>
    <submittedName>
        <fullName evidence="2">Type IX secretion system membrane protein PorP/SprF</fullName>
    </submittedName>
</protein>
<feature type="chain" id="PRO_5020310359" evidence="1">
    <location>
        <begin position="22"/>
        <end position="421"/>
    </location>
</feature>
<evidence type="ECO:0000313" key="3">
    <source>
        <dbReference type="Proteomes" id="UP000298049"/>
    </source>
</evidence>
<dbReference type="Proteomes" id="UP000298049">
    <property type="component" value="Chromosome"/>
</dbReference>
<dbReference type="InterPro" id="IPR032811">
    <property type="entry name" value="Put_conjugal_transfer"/>
</dbReference>
<gene>
    <name evidence="2" type="ORF">soil367_13355</name>
</gene>
<feature type="signal peptide" evidence="1">
    <location>
        <begin position="1"/>
        <end position="21"/>
    </location>
</feature>
<dbReference type="EMBL" id="CP031093">
    <property type="protein sequence ID" value="QCF26840.1"/>
    <property type="molecule type" value="Genomic_DNA"/>
</dbReference>
<keyword evidence="3" id="KW-1185">Reference proteome</keyword>
<proteinExistence type="predicted"/>
<dbReference type="OrthoDB" id="6077588at2"/>
<organism evidence="2 3">
    <name type="scientific">Hydrocarboniclastica marina</name>
    <dbReference type="NCBI Taxonomy" id="2259620"/>
    <lineage>
        <taxon>Bacteria</taxon>
        <taxon>Pseudomonadati</taxon>
        <taxon>Pseudomonadota</taxon>
        <taxon>Gammaproteobacteria</taxon>
        <taxon>Alteromonadales</taxon>
        <taxon>Alteromonadaceae</taxon>
        <taxon>Hydrocarboniclastica</taxon>
    </lineage>
</organism>
<evidence type="ECO:0000313" key="2">
    <source>
        <dbReference type="EMBL" id="QCF26840.1"/>
    </source>
</evidence>
<dbReference type="Pfam" id="PF13729">
    <property type="entry name" value="TraF_2"/>
    <property type="match status" value="1"/>
</dbReference>
<dbReference type="RefSeq" id="WP_136549546.1">
    <property type="nucleotide sequence ID" value="NZ_CP031093.1"/>
</dbReference>
<dbReference type="SUPFAM" id="SSF56935">
    <property type="entry name" value="Porins"/>
    <property type="match status" value="1"/>
</dbReference>
<name>A0A4V1D8Y8_9ALTE</name>
<evidence type="ECO:0000256" key="1">
    <source>
        <dbReference type="SAM" id="SignalP"/>
    </source>
</evidence>
<dbReference type="AlphaFoldDB" id="A0A4V1D8Y8"/>
<accession>A0A4V1D8Y8</accession>
<keyword evidence="1" id="KW-0732">Signal</keyword>
<dbReference type="KEGG" id="hmi:soil367_13355"/>
<dbReference type="Gene3D" id="2.40.160.60">
    <property type="entry name" value="Outer membrane protein transport protein (OMPP1/FadL/TodX)"/>
    <property type="match status" value="1"/>
</dbReference>